<protein>
    <submittedName>
        <fullName evidence="1">Uncharacterized protein</fullName>
    </submittedName>
</protein>
<name>A0A061J8W8_TRYRA</name>
<accession>A0A061J8W8</accession>
<dbReference type="AlphaFoldDB" id="A0A061J8W8"/>
<evidence type="ECO:0000313" key="2">
    <source>
        <dbReference type="Proteomes" id="UP000031737"/>
    </source>
</evidence>
<reference evidence="1 2" key="1">
    <citation type="submission" date="2013-07" db="EMBL/GenBank/DDBJ databases">
        <authorList>
            <person name="Stoco P.H."/>
            <person name="Wagner G."/>
            <person name="Gerber A."/>
            <person name="Zaha A."/>
            <person name="Thompson C."/>
            <person name="Bartholomeu D.C."/>
            <person name="Luckemeyer D.D."/>
            <person name="Bahia D."/>
            <person name="Loreto E."/>
            <person name="Prestes E.B."/>
            <person name="Lima F.M."/>
            <person name="Rodrigues-Luiz G."/>
            <person name="Vallejo G.A."/>
            <person name="Filho J.F."/>
            <person name="Monteiro K.M."/>
            <person name="Tyler K.M."/>
            <person name="de Almeida L.G."/>
            <person name="Ortiz M.F."/>
            <person name="Siervo M.A."/>
            <person name="de Moraes M.H."/>
            <person name="Cunha O.L."/>
            <person name="Mendonca-Neto R."/>
            <person name="Silva R."/>
            <person name="Teixeira S.M."/>
            <person name="Murta S.M."/>
            <person name="Sincero T.C."/>
            <person name="Mendes T.A."/>
            <person name="Urmenyi T.P."/>
            <person name="Silva V.G."/>
            <person name="da Rocha W.D."/>
            <person name="Andersson B."/>
            <person name="Romanha A.J."/>
            <person name="Steindel M."/>
            <person name="de Vasconcelos A.T."/>
            <person name="Grisard E.C."/>
        </authorList>
    </citation>
    <scope>NUCLEOTIDE SEQUENCE [LARGE SCALE GENOMIC DNA]</scope>
    <source>
        <strain evidence="1 2">SC58</strain>
    </source>
</reference>
<comment type="caution">
    <text evidence="1">The sequence shown here is derived from an EMBL/GenBank/DDBJ whole genome shotgun (WGS) entry which is preliminary data.</text>
</comment>
<organism evidence="1 2">
    <name type="scientific">Trypanosoma rangeli SC58</name>
    <dbReference type="NCBI Taxonomy" id="429131"/>
    <lineage>
        <taxon>Eukaryota</taxon>
        <taxon>Discoba</taxon>
        <taxon>Euglenozoa</taxon>
        <taxon>Kinetoplastea</taxon>
        <taxon>Metakinetoplastina</taxon>
        <taxon>Trypanosomatida</taxon>
        <taxon>Trypanosomatidae</taxon>
        <taxon>Trypanosoma</taxon>
        <taxon>Herpetosoma</taxon>
    </lineage>
</organism>
<proteinExistence type="predicted"/>
<dbReference type="EMBL" id="AUPL01002554">
    <property type="protein sequence ID" value="ESL09722.1"/>
    <property type="molecule type" value="Genomic_DNA"/>
</dbReference>
<feature type="non-terminal residue" evidence="1">
    <location>
        <position position="203"/>
    </location>
</feature>
<dbReference type="Gene3D" id="2.20.110.10">
    <property type="entry name" value="Histone H3 K4-specific methyltransferase SET7/9 N-terminal domain"/>
    <property type="match status" value="1"/>
</dbReference>
<dbReference type="SUPFAM" id="SSF82185">
    <property type="entry name" value="Histone H3 K4-specific methyltransferase SET7/9 N-terminal domain"/>
    <property type="match status" value="1"/>
</dbReference>
<sequence>MPGEPLSANTNDSWTQVRRESPVAVRSTLNVVSVCFSDGIIYEGPLLEGKPQGPGICAFPSGIICAGNFERGFLEGPAEVLLPSGALFTGAFERSVANGSGAYLQDGRLTRGTWREGIVMEQTEDDVSGSCHAKFFTLIAIRLCDELRNVKNGMRATGRHHLHLSCGIREPMVHLCVGQPLEQDSMMPSKEAHDYFIVNPSVT</sequence>
<gene>
    <name evidence="1" type="ORF">TRSC58_02554</name>
</gene>
<dbReference type="OrthoDB" id="294378at2759"/>
<keyword evidence="2" id="KW-1185">Reference proteome</keyword>
<evidence type="ECO:0000313" key="1">
    <source>
        <dbReference type="EMBL" id="ESL09722.1"/>
    </source>
</evidence>
<dbReference type="VEuPathDB" id="TriTrypDB:TRSC58_02554"/>
<dbReference type="Proteomes" id="UP000031737">
    <property type="component" value="Unassembled WGS sequence"/>
</dbReference>